<evidence type="ECO:0000256" key="6">
    <source>
        <dbReference type="ARBA" id="ARBA00022840"/>
    </source>
</evidence>
<dbReference type="PATRIC" id="fig|1263870.3.peg.29"/>
<dbReference type="CDD" id="cd01672">
    <property type="entry name" value="TMPK"/>
    <property type="match status" value="1"/>
</dbReference>
<evidence type="ECO:0000256" key="5">
    <source>
        <dbReference type="ARBA" id="ARBA00022777"/>
    </source>
</evidence>
<comment type="caution">
    <text evidence="10">The sequence shown here is derived from an EMBL/GenBank/DDBJ whole genome shotgun (WGS) entry which is preliminary data.</text>
</comment>
<organism evidence="10 11">
    <name type="scientific">Rhodopirellula sallentina SM41</name>
    <dbReference type="NCBI Taxonomy" id="1263870"/>
    <lineage>
        <taxon>Bacteria</taxon>
        <taxon>Pseudomonadati</taxon>
        <taxon>Planctomycetota</taxon>
        <taxon>Planctomycetia</taxon>
        <taxon>Pirellulales</taxon>
        <taxon>Pirellulaceae</taxon>
        <taxon>Rhodopirellula</taxon>
    </lineage>
</organism>
<dbReference type="PANTHER" id="PTHR10344:SF4">
    <property type="entry name" value="UMP-CMP KINASE 2, MITOCHONDRIAL"/>
    <property type="match status" value="1"/>
</dbReference>
<keyword evidence="11" id="KW-1185">Reference proteome</keyword>
<keyword evidence="3 8" id="KW-0545">Nucleotide biosynthesis</keyword>
<keyword evidence="2 8" id="KW-0808">Transferase</keyword>
<accession>M5UKV8</accession>
<dbReference type="InterPro" id="IPR039430">
    <property type="entry name" value="Thymidylate_kin-like_dom"/>
</dbReference>
<dbReference type="GO" id="GO:0006227">
    <property type="term" value="P:dUDP biosynthetic process"/>
    <property type="evidence" value="ECO:0007669"/>
    <property type="project" value="TreeGrafter"/>
</dbReference>
<proteinExistence type="inferred from homology"/>
<dbReference type="RefSeq" id="WP_008673035.1">
    <property type="nucleotide sequence ID" value="NZ_ANOH01000003.1"/>
</dbReference>
<dbReference type="GO" id="GO:0006233">
    <property type="term" value="P:dTDP biosynthetic process"/>
    <property type="evidence" value="ECO:0007669"/>
    <property type="project" value="InterPro"/>
</dbReference>
<feature type="domain" description="Thymidylate kinase-like" evidence="9">
    <location>
        <begin position="9"/>
        <end position="200"/>
    </location>
</feature>
<dbReference type="OrthoDB" id="9774907at2"/>
<name>M5UKV8_9BACT</name>
<dbReference type="NCBIfam" id="TIGR00041">
    <property type="entry name" value="DTMP_kinase"/>
    <property type="match status" value="1"/>
</dbReference>
<evidence type="ECO:0000313" key="11">
    <source>
        <dbReference type="Proteomes" id="UP000011885"/>
    </source>
</evidence>
<protein>
    <recommendedName>
        <fullName evidence="8">Thymidylate kinase</fullName>
        <ecNumber evidence="8">2.7.4.9</ecNumber>
    </recommendedName>
    <alternativeName>
        <fullName evidence="8">dTMP kinase</fullName>
    </alternativeName>
</protein>
<evidence type="ECO:0000256" key="3">
    <source>
        <dbReference type="ARBA" id="ARBA00022727"/>
    </source>
</evidence>
<dbReference type="Proteomes" id="UP000011885">
    <property type="component" value="Unassembled WGS sequence"/>
</dbReference>
<evidence type="ECO:0000259" key="9">
    <source>
        <dbReference type="Pfam" id="PF02223"/>
    </source>
</evidence>
<dbReference type="GO" id="GO:0005829">
    <property type="term" value="C:cytosol"/>
    <property type="evidence" value="ECO:0007669"/>
    <property type="project" value="TreeGrafter"/>
</dbReference>
<comment type="function">
    <text evidence="8">Phosphorylation of dTMP to form dTDP in both de novo and salvage pathways of dTTP synthesis.</text>
</comment>
<evidence type="ECO:0000256" key="4">
    <source>
        <dbReference type="ARBA" id="ARBA00022741"/>
    </source>
</evidence>
<dbReference type="HAMAP" id="MF_00165">
    <property type="entry name" value="Thymidylate_kinase"/>
    <property type="match status" value="1"/>
</dbReference>
<dbReference type="Pfam" id="PF02223">
    <property type="entry name" value="Thymidylate_kin"/>
    <property type="match status" value="1"/>
</dbReference>
<dbReference type="Gene3D" id="3.40.50.300">
    <property type="entry name" value="P-loop containing nucleotide triphosphate hydrolases"/>
    <property type="match status" value="1"/>
</dbReference>
<dbReference type="GO" id="GO:0005524">
    <property type="term" value="F:ATP binding"/>
    <property type="evidence" value="ECO:0007669"/>
    <property type="project" value="UniProtKB-UniRule"/>
</dbReference>
<comment type="catalytic activity">
    <reaction evidence="7 8">
        <text>dTMP + ATP = dTDP + ADP</text>
        <dbReference type="Rhea" id="RHEA:13517"/>
        <dbReference type="ChEBI" id="CHEBI:30616"/>
        <dbReference type="ChEBI" id="CHEBI:58369"/>
        <dbReference type="ChEBI" id="CHEBI:63528"/>
        <dbReference type="ChEBI" id="CHEBI:456216"/>
        <dbReference type="EC" id="2.7.4.9"/>
    </reaction>
</comment>
<feature type="binding site" evidence="8">
    <location>
        <begin position="11"/>
        <end position="18"/>
    </location>
    <ligand>
        <name>ATP</name>
        <dbReference type="ChEBI" id="CHEBI:30616"/>
    </ligand>
</feature>
<dbReference type="EMBL" id="ANOH01000003">
    <property type="protein sequence ID" value="EMI58496.1"/>
    <property type="molecule type" value="Genomic_DNA"/>
</dbReference>
<keyword evidence="5 8" id="KW-0418">Kinase</keyword>
<dbReference type="PANTHER" id="PTHR10344">
    <property type="entry name" value="THYMIDYLATE KINASE"/>
    <property type="match status" value="1"/>
</dbReference>
<dbReference type="InterPro" id="IPR027417">
    <property type="entry name" value="P-loop_NTPase"/>
</dbReference>
<keyword evidence="6 8" id="KW-0067">ATP-binding</keyword>
<dbReference type="AlphaFoldDB" id="M5UKV8"/>
<gene>
    <name evidence="8" type="primary">tmk</name>
    <name evidence="10" type="ORF">RSSM_00023</name>
</gene>
<dbReference type="InterPro" id="IPR018094">
    <property type="entry name" value="Thymidylate_kinase"/>
</dbReference>
<reference evidence="10 11" key="1">
    <citation type="journal article" date="2013" name="Mar. Genomics">
        <title>Expression of sulfatases in Rhodopirellula baltica and the diversity of sulfatases in the genus Rhodopirellula.</title>
        <authorList>
            <person name="Wegner C.E."/>
            <person name="Richter-Heitmann T."/>
            <person name="Klindworth A."/>
            <person name="Klockow C."/>
            <person name="Richter M."/>
            <person name="Achstetter T."/>
            <person name="Glockner F.O."/>
            <person name="Harder J."/>
        </authorList>
    </citation>
    <scope>NUCLEOTIDE SEQUENCE [LARGE SCALE GENOMIC DNA]</scope>
    <source>
        <strain evidence="10 11">SM41</strain>
    </source>
</reference>
<dbReference type="SUPFAM" id="SSF52540">
    <property type="entry name" value="P-loop containing nucleoside triphosphate hydrolases"/>
    <property type="match status" value="1"/>
</dbReference>
<comment type="similarity">
    <text evidence="1 8">Belongs to the thymidylate kinase family.</text>
</comment>
<evidence type="ECO:0000256" key="8">
    <source>
        <dbReference type="HAMAP-Rule" id="MF_00165"/>
    </source>
</evidence>
<dbReference type="EC" id="2.7.4.9" evidence="8"/>
<evidence type="ECO:0000256" key="1">
    <source>
        <dbReference type="ARBA" id="ARBA00009776"/>
    </source>
</evidence>
<evidence type="ECO:0000313" key="10">
    <source>
        <dbReference type="EMBL" id="EMI58496.1"/>
    </source>
</evidence>
<evidence type="ECO:0000256" key="2">
    <source>
        <dbReference type="ARBA" id="ARBA00022679"/>
    </source>
</evidence>
<dbReference type="GO" id="GO:0004798">
    <property type="term" value="F:dTMP kinase activity"/>
    <property type="evidence" value="ECO:0007669"/>
    <property type="project" value="UniProtKB-UniRule"/>
</dbReference>
<keyword evidence="4 8" id="KW-0547">Nucleotide-binding</keyword>
<sequence length="209" mass="22894">MTIPYFFAFDGIDGVGKSTQIDRLADLLRQQGRDVLVVRDPGSTEIGLRLREILLGGEMQMHRRTEAMLFMASRCEMIESVLRPALKAGKTVISDRFLLANVVYQSTCDRGGVAPVTPEELWKLGRLACGNLNPDLTLLLDMPVETAFARLGAETDRMESRGPEYLDRVRSAFLEQLPHTGGKGVVISAEGSVDEVASRIADAVLSNGE</sequence>
<dbReference type="GO" id="GO:0006235">
    <property type="term" value="P:dTTP biosynthetic process"/>
    <property type="evidence" value="ECO:0007669"/>
    <property type="project" value="UniProtKB-UniRule"/>
</dbReference>
<evidence type="ECO:0000256" key="7">
    <source>
        <dbReference type="ARBA" id="ARBA00048743"/>
    </source>
</evidence>